<comment type="cofactor">
    <cofactor evidence="1">
        <name>Zn(2+)</name>
        <dbReference type="ChEBI" id="CHEBI:29105"/>
    </cofactor>
</comment>
<dbReference type="RefSeq" id="WP_045098295.1">
    <property type="nucleotide sequence ID" value="NZ_CP020614.1"/>
</dbReference>
<dbReference type="InterPro" id="IPR016047">
    <property type="entry name" value="M23ase_b-sheet_dom"/>
</dbReference>
<dbReference type="GO" id="GO:0004222">
    <property type="term" value="F:metalloendopeptidase activity"/>
    <property type="evidence" value="ECO:0007669"/>
    <property type="project" value="TreeGrafter"/>
</dbReference>
<organism evidence="11 13">
    <name type="scientific">Legionella micdadei</name>
    <name type="common">Tatlockia micdadei</name>
    <dbReference type="NCBI Taxonomy" id="451"/>
    <lineage>
        <taxon>Bacteria</taxon>
        <taxon>Pseudomonadati</taxon>
        <taxon>Pseudomonadota</taxon>
        <taxon>Gammaproteobacteria</taxon>
        <taxon>Legionellales</taxon>
        <taxon>Legionellaceae</taxon>
        <taxon>Legionella</taxon>
    </lineage>
</organism>
<dbReference type="EMBL" id="FMVN01000019">
    <property type="protein sequence ID" value="SCY77957.1"/>
    <property type="molecule type" value="Genomic_DNA"/>
</dbReference>
<dbReference type="Gene3D" id="2.70.70.10">
    <property type="entry name" value="Glucose Permease (Domain IIA)"/>
    <property type="match status" value="1"/>
</dbReference>
<evidence type="ECO:0000256" key="7">
    <source>
        <dbReference type="ARBA" id="ARBA00023049"/>
    </source>
</evidence>
<reference evidence="13" key="2">
    <citation type="submission" date="2014-09" db="EMBL/GenBank/DDBJ databases">
        <authorList>
            <person name="Gomez-Valero L."/>
        </authorList>
    </citation>
    <scope>NUCLEOTIDE SEQUENCE [LARGE SCALE GENOMIC DNA]</scope>
    <source>
        <strain evidence="13">ATCC33218</strain>
    </source>
</reference>
<dbReference type="CDD" id="cd12797">
    <property type="entry name" value="M23_peptidase"/>
    <property type="match status" value="1"/>
</dbReference>
<feature type="compositionally biased region" description="Polar residues" evidence="8">
    <location>
        <begin position="82"/>
        <end position="101"/>
    </location>
</feature>
<reference evidence="12 14" key="3">
    <citation type="submission" date="2016-10" db="EMBL/GenBank/DDBJ databases">
        <authorList>
            <person name="Varghese N."/>
            <person name="Submissions S."/>
        </authorList>
    </citation>
    <scope>NUCLEOTIDE SEQUENCE [LARGE SCALE GENOMIC DNA]</scope>
    <source>
        <strain evidence="12 14">ATCC 33218</strain>
    </source>
</reference>
<keyword evidence="3" id="KW-0645">Protease</keyword>
<keyword evidence="6" id="KW-0862">Zinc</keyword>
<evidence type="ECO:0000256" key="8">
    <source>
        <dbReference type="SAM" id="MobiDB-lite"/>
    </source>
</evidence>
<proteinExistence type="predicted"/>
<dbReference type="Pfam" id="PF01551">
    <property type="entry name" value="Peptidase_M23"/>
    <property type="match status" value="1"/>
</dbReference>
<evidence type="ECO:0000256" key="4">
    <source>
        <dbReference type="ARBA" id="ARBA00022723"/>
    </source>
</evidence>
<dbReference type="Pfam" id="PF19425">
    <property type="entry name" value="Csd3_N2"/>
    <property type="match status" value="1"/>
</dbReference>
<feature type="region of interest" description="Disordered" evidence="8">
    <location>
        <begin position="49"/>
        <end position="135"/>
    </location>
</feature>
<accession>A0A098GCP3</accession>
<dbReference type="PANTHER" id="PTHR21666:SF288">
    <property type="entry name" value="CELL DIVISION PROTEIN YTFB"/>
    <property type="match status" value="1"/>
</dbReference>
<dbReference type="Gene3D" id="3.10.450.350">
    <property type="match status" value="2"/>
</dbReference>
<dbReference type="GO" id="GO:0006508">
    <property type="term" value="P:proteolysis"/>
    <property type="evidence" value="ECO:0007669"/>
    <property type="project" value="UniProtKB-KW"/>
</dbReference>
<evidence type="ECO:0000313" key="12">
    <source>
        <dbReference type="EMBL" id="SCY77957.1"/>
    </source>
</evidence>
<dbReference type="PANTHER" id="PTHR21666">
    <property type="entry name" value="PEPTIDASE-RELATED"/>
    <property type="match status" value="1"/>
</dbReference>
<feature type="domain" description="Csd3-like second N-terminal" evidence="10">
    <location>
        <begin position="229"/>
        <end position="349"/>
    </location>
</feature>
<evidence type="ECO:0000259" key="9">
    <source>
        <dbReference type="Pfam" id="PF01551"/>
    </source>
</evidence>
<evidence type="ECO:0000256" key="2">
    <source>
        <dbReference type="ARBA" id="ARBA00004196"/>
    </source>
</evidence>
<evidence type="ECO:0000256" key="1">
    <source>
        <dbReference type="ARBA" id="ARBA00001947"/>
    </source>
</evidence>
<reference evidence="11" key="1">
    <citation type="submission" date="2014-09" db="EMBL/GenBank/DDBJ databases">
        <authorList>
            <person name="GOMEZ-VALERO Laura"/>
        </authorList>
    </citation>
    <scope>NUCLEOTIDE SEQUENCE</scope>
    <source>
        <strain evidence="11">ATCC33218</strain>
    </source>
</reference>
<keyword evidence="7" id="KW-0482">Metalloprotease</keyword>
<sequence>MDQRPNVSVKNSTKPSKLLALIALAIAFALPFILVKSFSHKQKANYTHEHPLLPPQALETPPQKLPHLTKREPAPFTKSSKEISQSAVNNKPQAATVSPANTSKSQTTTASAAKTTATKPQPSAITAKPTTSAVQENEIKTIKTRPGDSLASVFNRLGLTSQTLQTIIRENPSTKVLAKLKPNQQLEFLIKNHTLEKMVAPISSTQFVVVTRDGRHYKSKINSYKITTHNHYITATLRGSLYNTAKRHNIPYKLMQQMTEIFAWDINFAKDVRAGDQFTIIYKAHFVEDKPVGVGDIVAVSYKNRGKTFQAVLHTSRGGHSDYYTPQGTSLKNAFNRYPLRFSHISSTFSLSRYHPILRYRRPHKGVDLAAPIGTPILATGDGRIEIIGRQSGYGNMIKIKHNKTYSTIYGHMLKFQKGLSRGTFVKRGQVIGYVGQTGLASGPHCHYEFHINNQPKNPTTVNLPRGNSVPAREMASFKANTNTLLAQLKLYETGRLMNPTKKNAKVG</sequence>
<protein>
    <submittedName>
        <fullName evidence="12">Murein DD-endopeptidase MepM and murein hydrolase activator NlpD, contain LysM domain</fullName>
    </submittedName>
</protein>
<evidence type="ECO:0000259" key="10">
    <source>
        <dbReference type="Pfam" id="PF19425"/>
    </source>
</evidence>
<dbReference type="Proteomes" id="UP000032414">
    <property type="component" value="Chromosome I"/>
</dbReference>
<evidence type="ECO:0000313" key="13">
    <source>
        <dbReference type="Proteomes" id="UP000032414"/>
    </source>
</evidence>
<keyword evidence="14" id="KW-1185">Reference proteome</keyword>
<evidence type="ECO:0000313" key="14">
    <source>
        <dbReference type="Proteomes" id="UP000182998"/>
    </source>
</evidence>
<keyword evidence="5 12" id="KW-0378">Hydrolase</keyword>
<dbReference type="KEGG" id="tmc:LMI_0406"/>
<dbReference type="STRING" id="451.B6N58_01920"/>
<gene>
    <name evidence="11" type="ORF">LMI_0406</name>
    <name evidence="12" type="ORF">SAMN02982997_02879</name>
</gene>
<dbReference type="InterPro" id="IPR045834">
    <property type="entry name" value="Csd3_N2"/>
</dbReference>
<evidence type="ECO:0000256" key="5">
    <source>
        <dbReference type="ARBA" id="ARBA00022801"/>
    </source>
</evidence>
<dbReference type="InterPro" id="IPR050570">
    <property type="entry name" value="Cell_wall_metabolism_enzyme"/>
</dbReference>
<feature type="compositionally biased region" description="Low complexity" evidence="8">
    <location>
        <begin position="102"/>
        <end position="124"/>
    </location>
</feature>
<dbReference type="EMBL" id="LN614830">
    <property type="protein sequence ID" value="CEG59765.1"/>
    <property type="molecule type" value="Genomic_DNA"/>
</dbReference>
<evidence type="ECO:0000256" key="3">
    <source>
        <dbReference type="ARBA" id="ARBA00022670"/>
    </source>
</evidence>
<feature type="domain" description="M23ase beta-sheet core" evidence="9">
    <location>
        <begin position="363"/>
        <end position="459"/>
    </location>
</feature>
<evidence type="ECO:0000313" key="11">
    <source>
        <dbReference type="EMBL" id="CEG59765.1"/>
    </source>
</evidence>
<keyword evidence="4" id="KW-0479">Metal-binding</keyword>
<dbReference type="GO" id="GO:0046872">
    <property type="term" value="F:metal ion binding"/>
    <property type="evidence" value="ECO:0007669"/>
    <property type="project" value="UniProtKB-KW"/>
</dbReference>
<dbReference type="AlphaFoldDB" id="A0A098GCP3"/>
<dbReference type="PATRIC" id="fig|451.8.peg.1947"/>
<dbReference type="HOGENOM" id="CLU_026846_3_2_6"/>
<evidence type="ECO:0000256" key="6">
    <source>
        <dbReference type="ARBA" id="ARBA00022833"/>
    </source>
</evidence>
<comment type="subcellular location">
    <subcellularLocation>
        <location evidence="2">Cell envelope</location>
    </subcellularLocation>
</comment>
<dbReference type="OrthoDB" id="9805070at2"/>
<dbReference type="Proteomes" id="UP000182998">
    <property type="component" value="Unassembled WGS sequence"/>
</dbReference>
<dbReference type="InterPro" id="IPR011055">
    <property type="entry name" value="Dup_hybrid_motif"/>
</dbReference>
<name>A0A098GCP3_LEGMI</name>
<dbReference type="GO" id="GO:0030313">
    <property type="term" value="C:cell envelope"/>
    <property type="evidence" value="ECO:0007669"/>
    <property type="project" value="UniProtKB-SubCell"/>
</dbReference>
<dbReference type="SUPFAM" id="SSF51261">
    <property type="entry name" value="Duplicated hybrid motif"/>
    <property type="match status" value="1"/>
</dbReference>